<dbReference type="InterPro" id="IPR008274">
    <property type="entry name" value="AldOxase/xan_DH_MoCoBD1"/>
</dbReference>
<feature type="domain" description="Aldehyde oxidase/xanthine dehydrogenase a/b hammerhead" evidence="3">
    <location>
        <begin position="18"/>
        <end position="137"/>
    </location>
</feature>
<dbReference type="SMART" id="SM01008">
    <property type="entry name" value="Ald_Xan_dh_C"/>
    <property type="match status" value="1"/>
</dbReference>
<dbReference type="InterPro" id="IPR036856">
    <property type="entry name" value="Ald_Oxase/Xan_DH_a/b_sf"/>
</dbReference>
<dbReference type="InterPro" id="IPR037165">
    <property type="entry name" value="AldOxase/xan_DH_Mopterin-bd_sf"/>
</dbReference>
<gene>
    <name evidence="4" type="ORF">METZ01_LOCUS153706</name>
</gene>
<dbReference type="GO" id="GO:0016491">
    <property type="term" value="F:oxidoreductase activity"/>
    <property type="evidence" value="ECO:0007669"/>
    <property type="project" value="UniProtKB-KW"/>
</dbReference>
<dbReference type="Pfam" id="PF20256">
    <property type="entry name" value="MoCoBD_2"/>
    <property type="match status" value="1"/>
</dbReference>
<dbReference type="EMBL" id="UINC01025378">
    <property type="protein sequence ID" value="SVB00852.1"/>
    <property type="molecule type" value="Genomic_DNA"/>
</dbReference>
<dbReference type="Gene3D" id="3.90.1170.50">
    <property type="entry name" value="Aldehyde oxidase/xanthine dehydrogenase, a/b hammerhead"/>
    <property type="match status" value="1"/>
</dbReference>
<keyword evidence="2" id="KW-0560">Oxidoreductase</keyword>
<reference evidence="4" key="1">
    <citation type="submission" date="2018-05" db="EMBL/GenBank/DDBJ databases">
        <authorList>
            <person name="Lanie J.A."/>
            <person name="Ng W.-L."/>
            <person name="Kazmierczak K.M."/>
            <person name="Andrzejewski T.M."/>
            <person name="Davidsen T.M."/>
            <person name="Wayne K.J."/>
            <person name="Tettelin H."/>
            <person name="Glass J.I."/>
            <person name="Rusch D."/>
            <person name="Podicherti R."/>
            <person name="Tsui H.-C.T."/>
            <person name="Winkler M.E."/>
        </authorList>
    </citation>
    <scope>NUCLEOTIDE SEQUENCE</scope>
</reference>
<organism evidence="4">
    <name type="scientific">marine metagenome</name>
    <dbReference type="NCBI Taxonomy" id="408172"/>
    <lineage>
        <taxon>unclassified sequences</taxon>
        <taxon>metagenomes</taxon>
        <taxon>ecological metagenomes</taxon>
    </lineage>
</organism>
<evidence type="ECO:0000259" key="3">
    <source>
        <dbReference type="SMART" id="SM01008"/>
    </source>
</evidence>
<evidence type="ECO:0000256" key="2">
    <source>
        <dbReference type="ARBA" id="ARBA00023002"/>
    </source>
</evidence>
<evidence type="ECO:0000256" key="1">
    <source>
        <dbReference type="ARBA" id="ARBA00022505"/>
    </source>
</evidence>
<dbReference type="Pfam" id="PF01315">
    <property type="entry name" value="Ald_Xan_dh_C"/>
    <property type="match status" value="1"/>
</dbReference>
<dbReference type="SUPFAM" id="SSF54665">
    <property type="entry name" value="CO dehydrogenase molybdoprotein N-domain-like"/>
    <property type="match status" value="1"/>
</dbReference>
<dbReference type="PANTHER" id="PTHR11908">
    <property type="entry name" value="XANTHINE DEHYDROGENASE"/>
    <property type="match status" value="1"/>
</dbReference>
<feature type="non-terminal residue" evidence="4">
    <location>
        <position position="682"/>
    </location>
</feature>
<dbReference type="SUPFAM" id="SSF56003">
    <property type="entry name" value="Molybdenum cofactor-binding domain"/>
    <property type="match status" value="1"/>
</dbReference>
<accession>A0A382AI92</accession>
<dbReference type="InterPro" id="IPR000674">
    <property type="entry name" value="Ald_Oxase/Xan_DH_a/b"/>
</dbReference>
<proteinExistence type="predicted"/>
<protein>
    <recommendedName>
        <fullName evidence="3">Aldehyde oxidase/xanthine dehydrogenase a/b hammerhead domain-containing protein</fullName>
    </recommendedName>
</protein>
<dbReference type="Pfam" id="PF02738">
    <property type="entry name" value="MoCoBD_1"/>
    <property type="match status" value="1"/>
</dbReference>
<dbReference type="GO" id="GO:0005506">
    <property type="term" value="F:iron ion binding"/>
    <property type="evidence" value="ECO:0007669"/>
    <property type="project" value="InterPro"/>
</dbReference>
<dbReference type="AlphaFoldDB" id="A0A382AI92"/>
<evidence type="ECO:0000313" key="4">
    <source>
        <dbReference type="EMBL" id="SVB00852.1"/>
    </source>
</evidence>
<name>A0A382AI92_9ZZZZ</name>
<dbReference type="PANTHER" id="PTHR11908:SF132">
    <property type="entry name" value="ALDEHYDE OXIDASE 1-RELATED"/>
    <property type="match status" value="1"/>
</dbReference>
<dbReference type="InterPro" id="IPR046867">
    <property type="entry name" value="AldOxase/xan_DH_MoCoBD2"/>
</dbReference>
<dbReference type="Gene3D" id="3.30.365.10">
    <property type="entry name" value="Aldehyde oxidase/xanthine dehydrogenase, molybdopterin binding domain"/>
    <property type="match status" value="4"/>
</dbReference>
<dbReference type="InterPro" id="IPR016208">
    <property type="entry name" value="Ald_Oxase/xanthine_DH-like"/>
</dbReference>
<keyword evidence="1" id="KW-0500">Molybdenum</keyword>
<sequence>MTYLGQSLKRAEDPRLITGQGSFVDDINLPGMLHVAVLRSIHAHALINSVDTAAARSSPGVALVLTSKDIAGVLRDVPSGDGIYDDKVEHIEAPQHPVLARNKVCYVGQPVAMVAAETSYQARDALELIQVDYEMLPAVVDTINAANEPGIPIHEETGTNVGIRVRHSGGDLDSAFAQADRIVSGSYHVQRLAPSPMENRGVAADFQAQEGMLTVWDSTQRPHGVRNYLSQILDLPENQVRVLASDVGGGFGEKGCMFPEEIAVPYLSKTLGRPVKWVEDRQENMVSFHGRGHTAEMEAAVTNDGVILGVRVRIYVDLGAYFYLSTPAAPTLASERLVGPYKTPAMSVDVLGVITNKAPTGAYRGAGGPEAAFCMERTVDLVAQELGMDPADVRRKNLIGPDAFPYHTPTGVTYDSGDYEKVFDRALELAEYPAWRERSNQANQPNAPLIGVGLAAVTKGSGAHGARRTDHARVVISQAGLVSVYSGVSPHGQGTETTFTQIVSDELGVTPADVETFHSDTLLFPTGGGTGASRGITVGGSTVYTVLQVAREKLVRIAAHLLECPPADVAMREGRIFRKATPSSSIPFSQVAAAAYNEELLPPDVEPGLEFNAAYTLPDNPYAFGTHVAVVEVGRDNGAVKILKYVAVHDAGRILNPLLAEGQVHGAFAQGLGQALMEGMEF</sequence>